<evidence type="ECO:0000256" key="1">
    <source>
        <dbReference type="SAM" id="MobiDB-lite"/>
    </source>
</evidence>
<feature type="region of interest" description="Disordered" evidence="1">
    <location>
        <begin position="45"/>
        <end position="73"/>
    </location>
</feature>
<evidence type="ECO:0000313" key="3">
    <source>
        <dbReference type="Proteomes" id="UP000199556"/>
    </source>
</evidence>
<keyword evidence="3" id="KW-1185">Reference proteome</keyword>
<evidence type="ECO:0000313" key="2">
    <source>
        <dbReference type="EMBL" id="SFM35356.1"/>
    </source>
</evidence>
<gene>
    <name evidence="2" type="ORF">SAMN05421721_103169</name>
</gene>
<protein>
    <submittedName>
        <fullName evidence="2">Uncharacterized protein</fullName>
    </submittedName>
</protein>
<dbReference type="AlphaFoldDB" id="A0A1I4Q6B6"/>
<organism evidence="2 3">
    <name type="scientific">Ectothiorhodospira mobilis</name>
    <dbReference type="NCBI Taxonomy" id="195064"/>
    <lineage>
        <taxon>Bacteria</taxon>
        <taxon>Pseudomonadati</taxon>
        <taxon>Pseudomonadota</taxon>
        <taxon>Gammaproteobacteria</taxon>
        <taxon>Chromatiales</taxon>
        <taxon>Ectothiorhodospiraceae</taxon>
        <taxon>Ectothiorhodospira</taxon>
    </lineage>
</organism>
<dbReference type="RefSeq" id="WP_090483855.1">
    <property type="nucleotide sequence ID" value="NZ_FOUO01000003.1"/>
</dbReference>
<proteinExistence type="predicted"/>
<accession>A0A1I4Q6B6</accession>
<dbReference type="Proteomes" id="UP000199556">
    <property type="component" value="Unassembled WGS sequence"/>
</dbReference>
<sequence length="98" mass="10862">MDTLLQTLGTLVGRETDLEGVRLQVIEILDAPPLPRVVLGEPQGQAEIQADQHGDPRRRTRRTHTLSLTDEDGTDLNPVIRALAGPELARRLKEQLIP</sequence>
<name>A0A1I4Q6B6_ECTMO</name>
<reference evidence="2 3" key="1">
    <citation type="submission" date="2016-10" db="EMBL/GenBank/DDBJ databases">
        <authorList>
            <person name="de Groot N.N."/>
        </authorList>
    </citation>
    <scope>NUCLEOTIDE SEQUENCE [LARGE SCALE GENOMIC DNA]</scope>
    <source>
        <strain evidence="2 3">DSM 4180</strain>
    </source>
</reference>
<dbReference type="OrthoDB" id="7066453at2"/>
<dbReference type="EMBL" id="FOUO01000003">
    <property type="protein sequence ID" value="SFM35356.1"/>
    <property type="molecule type" value="Genomic_DNA"/>
</dbReference>